<dbReference type="Proteomes" id="UP000325579">
    <property type="component" value="Unassembled WGS sequence"/>
</dbReference>
<sequence length="646" mass="71904">MPPAESPLQQKDAVLALLPPTALVRLRNTAKATPPAQDQELRNGTHELPTNQDILDRLIKVEGLISDLKASFDHGKASPAPIEHDEDAPGPVLVPPAQPPQEAPIGEGVRGSYVDNSVFVKLFLDDTSRQTSGSAKLPNSSSSLSIHRPSMQYGIVATDVFGYQVDDISIPSQTYGKLWSLYKQNFDPLVKLLHIPTIQPVILHASANPHEADDTTMTLVYAVAFAATATVPRARSTEQLGFEKTLLLRHLMQQMDSAFMRAQFLLRPSTWGLTALVIYLTALRTHDATRTIWILTGLAMRIAESLGVHVNGTRLGLDPFETEIRRRLWWHLTALDATAPESHGFNSTTVDRNHTCLLPTNIDDVDISPQMTEPPIGKDHWTELSFSIMNLDLCRSLRRAIATTTQNDAGTRVDTIHETERKVEQQWLRLADMTNPLCRAADALLRISVLKTRFIMTLQTWLSTTKSTDCRYNHLPQSVFTTAIKLLEDGYLLQSGKLFESFAWFYQQQPQLYALFLVLRTLHASPGRTEADRAWVAVDNYFTCLTDFEEASEMKGRTSCVWTVLGPLRDKARESSAQMSREAQGLVAGQASSVLSPADESGTPLSATEINMQLSPFHATLEPSALHDMLVWQDFSDLINLDARMF</sequence>
<organism evidence="7 8">
    <name type="scientific">Aspergillus pseudonomiae</name>
    <dbReference type="NCBI Taxonomy" id="1506151"/>
    <lineage>
        <taxon>Eukaryota</taxon>
        <taxon>Fungi</taxon>
        <taxon>Dikarya</taxon>
        <taxon>Ascomycota</taxon>
        <taxon>Pezizomycotina</taxon>
        <taxon>Eurotiomycetes</taxon>
        <taxon>Eurotiomycetidae</taxon>
        <taxon>Eurotiales</taxon>
        <taxon>Aspergillaceae</taxon>
        <taxon>Aspergillus</taxon>
        <taxon>Aspergillus subgen. Circumdati</taxon>
    </lineage>
</organism>
<evidence type="ECO:0000259" key="6">
    <source>
        <dbReference type="SMART" id="SM00906"/>
    </source>
</evidence>
<dbReference type="GO" id="GO:0003677">
    <property type="term" value="F:DNA binding"/>
    <property type="evidence" value="ECO:0007669"/>
    <property type="project" value="InterPro"/>
</dbReference>
<dbReference type="PANTHER" id="PTHR31001:SF50">
    <property type="entry name" value="ZN(II)2CYS6 TRANSCRIPTION FACTOR (EUROFUNG)"/>
    <property type="match status" value="1"/>
</dbReference>
<evidence type="ECO:0000256" key="4">
    <source>
        <dbReference type="ARBA" id="ARBA00023163"/>
    </source>
</evidence>
<name>A0A5N7DK97_9EURO</name>
<keyword evidence="4" id="KW-0804">Transcription</keyword>
<dbReference type="AlphaFoldDB" id="A0A5N7DK97"/>
<evidence type="ECO:0000256" key="5">
    <source>
        <dbReference type="ARBA" id="ARBA00023242"/>
    </source>
</evidence>
<dbReference type="GeneID" id="43671418"/>
<evidence type="ECO:0000256" key="3">
    <source>
        <dbReference type="ARBA" id="ARBA00023015"/>
    </source>
</evidence>
<keyword evidence="3" id="KW-0805">Transcription regulation</keyword>
<keyword evidence="5" id="KW-0539">Nucleus</keyword>
<dbReference type="GO" id="GO:0006351">
    <property type="term" value="P:DNA-templated transcription"/>
    <property type="evidence" value="ECO:0007669"/>
    <property type="project" value="InterPro"/>
</dbReference>
<comment type="subcellular location">
    <subcellularLocation>
        <location evidence="1">Nucleus</location>
    </subcellularLocation>
</comment>
<keyword evidence="8" id="KW-1185">Reference proteome</keyword>
<dbReference type="RefSeq" id="XP_031943742.1">
    <property type="nucleotide sequence ID" value="XM_032086727.1"/>
</dbReference>
<dbReference type="InterPro" id="IPR050613">
    <property type="entry name" value="Sec_Metabolite_Reg"/>
</dbReference>
<dbReference type="OrthoDB" id="424974at2759"/>
<feature type="domain" description="Xylanolytic transcriptional activator regulatory" evidence="6">
    <location>
        <begin position="292"/>
        <end position="365"/>
    </location>
</feature>
<dbReference type="EMBL" id="ML736754">
    <property type="protein sequence ID" value="KAE8406423.1"/>
    <property type="molecule type" value="Genomic_DNA"/>
</dbReference>
<dbReference type="InterPro" id="IPR007219">
    <property type="entry name" value="XnlR_reg_dom"/>
</dbReference>
<evidence type="ECO:0000313" key="8">
    <source>
        <dbReference type="Proteomes" id="UP000325579"/>
    </source>
</evidence>
<dbReference type="GO" id="GO:0005634">
    <property type="term" value="C:nucleus"/>
    <property type="evidence" value="ECO:0007669"/>
    <property type="project" value="UniProtKB-SubCell"/>
</dbReference>
<dbReference type="SMART" id="SM00906">
    <property type="entry name" value="Fungal_trans"/>
    <property type="match status" value="1"/>
</dbReference>
<proteinExistence type="predicted"/>
<dbReference type="GO" id="GO:0008270">
    <property type="term" value="F:zinc ion binding"/>
    <property type="evidence" value="ECO:0007669"/>
    <property type="project" value="InterPro"/>
</dbReference>
<dbReference type="PANTHER" id="PTHR31001">
    <property type="entry name" value="UNCHARACTERIZED TRANSCRIPTIONAL REGULATORY PROTEIN"/>
    <property type="match status" value="1"/>
</dbReference>
<evidence type="ECO:0000313" key="7">
    <source>
        <dbReference type="EMBL" id="KAE8406423.1"/>
    </source>
</evidence>
<dbReference type="Pfam" id="PF04082">
    <property type="entry name" value="Fungal_trans"/>
    <property type="match status" value="1"/>
</dbReference>
<accession>A0A5N7DK97</accession>
<dbReference type="CDD" id="cd12148">
    <property type="entry name" value="fungal_TF_MHR"/>
    <property type="match status" value="1"/>
</dbReference>
<protein>
    <submittedName>
        <fullName evidence="7">Fungal-specific transcription factor domain-containing protein</fullName>
    </submittedName>
</protein>
<keyword evidence="2" id="KW-0479">Metal-binding</keyword>
<gene>
    <name evidence="7" type="ORF">BDV37DRAFT_281012</name>
</gene>
<evidence type="ECO:0000256" key="2">
    <source>
        <dbReference type="ARBA" id="ARBA00022723"/>
    </source>
</evidence>
<reference evidence="7 8" key="1">
    <citation type="submission" date="2019-04" db="EMBL/GenBank/DDBJ databases">
        <authorList>
            <consortium name="DOE Joint Genome Institute"/>
            <person name="Mondo S."/>
            <person name="Kjaerbolling I."/>
            <person name="Vesth T."/>
            <person name="Frisvad J.C."/>
            <person name="Nybo J.L."/>
            <person name="Theobald S."/>
            <person name="Kildgaard S."/>
            <person name="Isbrandt T."/>
            <person name="Kuo A."/>
            <person name="Sato A."/>
            <person name="Lyhne E.K."/>
            <person name="Kogle M.E."/>
            <person name="Wiebenga A."/>
            <person name="Kun R.S."/>
            <person name="Lubbers R.J."/>
            <person name="Makela M.R."/>
            <person name="Barry K."/>
            <person name="Chovatia M."/>
            <person name="Clum A."/>
            <person name="Daum C."/>
            <person name="Haridas S."/>
            <person name="He G."/>
            <person name="LaButti K."/>
            <person name="Lipzen A."/>
            <person name="Riley R."/>
            <person name="Salamov A."/>
            <person name="Simmons B.A."/>
            <person name="Magnuson J.K."/>
            <person name="Henrissat B."/>
            <person name="Mortensen U.H."/>
            <person name="Larsen T.O."/>
            <person name="Devries R.P."/>
            <person name="Grigoriev I.V."/>
            <person name="Machida M."/>
            <person name="Baker S.E."/>
            <person name="Andersen M.R."/>
            <person name="Cantor M.N."/>
            <person name="Hua S.X."/>
        </authorList>
    </citation>
    <scope>NUCLEOTIDE SEQUENCE [LARGE SCALE GENOMIC DNA]</scope>
    <source>
        <strain evidence="7 8">CBS 119388</strain>
    </source>
</reference>
<evidence type="ECO:0000256" key="1">
    <source>
        <dbReference type="ARBA" id="ARBA00004123"/>
    </source>
</evidence>